<feature type="non-terminal residue" evidence="8">
    <location>
        <position position="1"/>
    </location>
</feature>
<evidence type="ECO:0000256" key="5">
    <source>
        <dbReference type="ARBA" id="ARBA00022840"/>
    </source>
</evidence>
<dbReference type="AlphaFoldDB" id="A0AA38LZG4"/>
<dbReference type="NCBIfam" id="TIGR00888">
    <property type="entry name" value="guaA_Nterm"/>
    <property type="match status" value="1"/>
</dbReference>
<evidence type="ECO:0000313" key="9">
    <source>
        <dbReference type="Proteomes" id="UP001168821"/>
    </source>
</evidence>
<dbReference type="InterPro" id="IPR004739">
    <property type="entry name" value="GMP_synth_GATase"/>
</dbReference>
<dbReference type="PANTHER" id="PTHR11922">
    <property type="entry name" value="GMP SYNTHASE-RELATED"/>
    <property type="match status" value="1"/>
</dbReference>
<dbReference type="Proteomes" id="UP001168821">
    <property type="component" value="Unassembled WGS sequence"/>
</dbReference>
<keyword evidence="6" id="KW-0315">Glutamine amidotransferase</keyword>
<keyword evidence="4" id="KW-0658">Purine biosynthesis</keyword>
<dbReference type="PRINTS" id="PR00099">
    <property type="entry name" value="CPSGATASE"/>
</dbReference>
<dbReference type="CDD" id="cd01742">
    <property type="entry name" value="GATase1_GMP_Synthase"/>
    <property type="match status" value="1"/>
</dbReference>
<evidence type="ECO:0000256" key="2">
    <source>
        <dbReference type="ARBA" id="ARBA00022741"/>
    </source>
</evidence>
<keyword evidence="2" id="KW-0547">Nucleotide-binding</keyword>
<keyword evidence="5" id="KW-0067">ATP-binding</keyword>
<evidence type="ECO:0000256" key="6">
    <source>
        <dbReference type="ARBA" id="ARBA00022962"/>
    </source>
</evidence>
<keyword evidence="3" id="KW-0332">GMP biosynthesis</keyword>
<feature type="domain" description="Glutamine amidotransferase" evidence="7">
    <location>
        <begin position="15"/>
        <end position="192"/>
    </location>
</feature>
<reference evidence="8" key="1">
    <citation type="journal article" date="2023" name="G3 (Bethesda)">
        <title>Whole genome assemblies of Zophobas morio and Tenebrio molitor.</title>
        <authorList>
            <person name="Kaur S."/>
            <person name="Stinson S.A."/>
            <person name="diCenzo G.C."/>
        </authorList>
    </citation>
    <scope>NUCLEOTIDE SEQUENCE</scope>
    <source>
        <strain evidence="8">QUZm001</strain>
    </source>
</reference>
<sequence length="197" mass="21919">MAIKNSLTDTGLVAILDAGSQYSKIIDKKIREIKVRSEIIPLSTPLEEIKDKYCAIIISGGPGSVYEKDSPRCDERILKKIPIFGICYGMQLINLYFGGTVERHNIREDGQQYITVDPQSLLFTGLHSQQEVLLTHGDSIGVVAPTFKSIATSDHFIAAIENTDHKIFGVQFHPEVDLTTNGSQMFYNFLIKISNCP</sequence>
<gene>
    <name evidence="8" type="ORF">Zmor_004397</name>
</gene>
<comment type="caution">
    <text evidence="8">The sequence shown here is derived from an EMBL/GenBank/DDBJ whole genome shotgun (WGS) entry which is preliminary data.</text>
</comment>
<dbReference type="PROSITE" id="PS51273">
    <property type="entry name" value="GATASE_TYPE_1"/>
    <property type="match status" value="1"/>
</dbReference>
<dbReference type="SUPFAM" id="SSF52317">
    <property type="entry name" value="Class I glutamine amidotransferase-like"/>
    <property type="match status" value="1"/>
</dbReference>
<dbReference type="InterPro" id="IPR017926">
    <property type="entry name" value="GATASE"/>
</dbReference>
<dbReference type="InterPro" id="IPR029062">
    <property type="entry name" value="Class_I_gatase-like"/>
</dbReference>
<organism evidence="8 9">
    <name type="scientific">Zophobas morio</name>
    <dbReference type="NCBI Taxonomy" id="2755281"/>
    <lineage>
        <taxon>Eukaryota</taxon>
        <taxon>Metazoa</taxon>
        <taxon>Ecdysozoa</taxon>
        <taxon>Arthropoda</taxon>
        <taxon>Hexapoda</taxon>
        <taxon>Insecta</taxon>
        <taxon>Pterygota</taxon>
        <taxon>Neoptera</taxon>
        <taxon>Endopterygota</taxon>
        <taxon>Coleoptera</taxon>
        <taxon>Polyphaga</taxon>
        <taxon>Cucujiformia</taxon>
        <taxon>Tenebrionidae</taxon>
        <taxon>Zophobas</taxon>
    </lineage>
</organism>
<evidence type="ECO:0000256" key="3">
    <source>
        <dbReference type="ARBA" id="ARBA00022749"/>
    </source>
</evidence>
<keyword evidence="1" id="KW-0436">Ligase</keyword>
<dbReference type="Pfam" id="PF00117">
    <property type="entry name" value="GATase"/>
    <property type="match status" value="1"/>
</dbReference>
<proteinExistence type="predicted"/>
<dbReference type="PRINTS" id="PR00096">
    <property type="entry name" value="GATASE"/>
</dbReference>
<evidence type="ECO:0000259" key="7">
    <source>
        <dbReference type="Pfam" id="PF00117"/>
    </source>
</evidence>
<dbReference type="GO" id="GO:0005829">
    <property type="term" value="C:cytosol"/>
    <property type="evidence" value="ECO:0007669"/>
    <property type="project" value="TreeGrafter"/>
</dbReference>
<evidence type="ECO:0000256" key="4">
    <source>
        <dbReference type="ARBA" id="ARBA00022755"/>
    </source>
</evidence>
<dbReference type="PRINTS" id="PR00097">
    <property type="entry name" value="ANTSNTHASEII"/>
</dbReference>
<keyword evidence="9" id="KW-1185">Reference proteome</keyword>
<name>A0AA38LZG4_9CUCU</name>
<protein>
    <recommendedName>
        <fullName evidence="7">Glutamine amidotransferase domain-containing protein</fullName>
    </recommendedName>
</protein>
<dbReference type="EMBL" id="JALNTZ010001750">
    <property type="protein sequence ID" value="KAJ3623621.1"/>
    <property type="molecule type" value="Genomic_DNA"/>
</dbReference>
<evidence type="ECO:0000256" key="1">
    <source>
        <dbReference type="ARBA" id="ARBA00022598"/>
    </source>
</evidence>
<accession>A0AA38LZG4</accession>
<dbReference type="GO" id="GO:0005524">
    <property type="term" value="F:ATP binding"/>
    <property type="evidence" value="ECO:0007669"/>
    <property type="project" value="UniProtKB-KW"/>
</dbReference>
<dbReference type="Gene3D" id="3.40.50.880">
    <property type="match status" value="1"/>
</dbReference>
<dbReference type="PANTHER" id="PTHR11922:SF2">
    <property type="entry name" value="GMP SYNTHASE [GLUTAMINE-HYDROLYZING]"/>
    <property type="match status" value="1"/>
</dbReference>
<dbReference type="GO" id="GO:0003921">
    <property type="term" value="F:GMP synthase activity"/>
    <property type="evidence" value="ECO:0007669"/>
    <property type="project" value="TreeGrafter"/>
</dbReference>
<evidence type="ECO:0000313" key="8">
    <source>
        <dbReference type="EMBL" id="KAJ3623621.1"/>
    </source>
</evidence>